<proteinExistence type="predicted"/>
<dbReference type="EMBL" id="NHPJ01000109">
    <property type="protein sequence ID" value="OYR54979.1"/>
    <property type="molecule type" value="Genomic_DNA"/>
</dbReference>
<dbReference type="AlphaFoldDB" id="A0A256IEK9"/>
<accession>A0A256IEK9</accession>
<dbReference type="Gene3D" id="3.10.28.10">
    <property type="entry name" value="Homing endonucleases"/>
    <property type="match status" value="1"/>
</dbReference>
<dbReference type="Proteomes" id="UP000216308">
    <property type="component" value="Unassembled WGS sequence"/>
</dbReference>
<gene>
    <name evidence="1" type="ORF">DJ70_12645</name>
</gene>
<protein>
    <submittedName>
        <fullName evidence="1">Uncharacterized protein</fullName>
    </submittedName>
</protein>
<dbReference type="InterPro" id="IPR027434">
    <property type="entry name" value="Homing_endonucl"/>
</dbReference>
<evidence type="ECO:0000313" key="1">
    <source>
        <dbReference type="EMBL" id="OYR54979.1"/>
    </source>
</evidence>
<organism evidence="1 2">
    <name type="scientific">Halorubrum halodurans</name>
    <dbReference type="NCBI Taxonomy" id="1383851"/>
    <lineage>
        <taxon>Archaea</taxon>
        <taxon>Methanobacteriati</taxon>
        <taxon>Methanobacteriota</taxon>
        <taxon>Stenosarchaea group</taxon>
        <taxon>Halobacteria</taxon>
        <taxon>Halobacteriales</taxon>
        <taxon>Haloferacaceae</taxon>
        <taxon>Halorubrum</taxon>
    </lineage>
</organism>
<comment type="caution">
    <text evidence="1">The sequence shown here is derived from an EMBL/GenBank/DDBJ whole genome shotgun (WGS) entry which is preliminary data.</text>
</comment>
<evidence type="ECO:0000313" key="2">
    <source>
        <dbReference type="Proteomes" id="UP000216308"/>
    </source>
</evidence>
<keyword evidence="2" id="KW-1185">Reference proteome</keyword>
<feature type="non-terminal residue" evidence="1">
    <location>
        <position position="1"/>
    </location>
</feature>
<reference evidence="1 2" key="1">
    <citation type="journal article" date="2014" name="Front. Microbiol.">
        <title>Population and genomic analysis of the genus Halorubrum.</title>
        <authorList>
            <person name="Fullmer M.S."/>
            <person name="Soucy S.M."/>
            <person name="Swithers K.S."/>
            <person name="Makkay A.M."/>
            <person name="Wheeler R."/>
            <person name="Ventosa A."/>
            <person name="Gogarten J.P."/>
            <person name="Papke R.T."/>
        </authorList>
    </citation>
    <scope>NUCLEOTIDE SEQUENCE [LARGE SCALE GENOMIC DNA]</scope>
    <source>
        <strain evidence="1 2">Cb34</strain>
    </source>
</reference>
<name>A0A256IEK9_9EURY</name>
<dbReference type="OrthoDB" id="350867at2157"/>
<sequence>RLDIARRDDLRRFILLIEPYLIHRQPVAMVLIEDLIPGLEAGKGSTEEGFVELMGYVDEIRKHTHGTGRRKYTQDYFRDEFNL</sequence>